<dbReference type="EMBL" id="UINC01066949">
    <property type="protein sequence ID" value="SVB98150.1"/>
    <property type="molecule type" value="Genomic_DNA"/>
</dbReference>
<organism evidence="2">
    <name type="scientific">marine metagenome</name>
    <dbReference type="NCBI Taxonomy" id="408172"/>
    <lineage>
        <taxon>unclassified sequences</taxon>
        <taxon>metagenomes</taxon>
        <taxon>ecological metagenomes</taxon>
    </lineage>
</organism>
<reference evidence="2" key="1">
    <citation type="submission" date="2018-05" db="EMBL/GenBank/DDBJ databases">
        <authorList>
            <person name="Lanie J.A."/>
            <person name="Ng W.-L."/>
            <person name="Kazmierczak K.M."/>
            <person name="Andrzejewski T.M."/>
            <person name="Davidsen T.M."/>
            <person name="Wayne K.J."/>
            <person name="Tettelin H."/>
            <person name="Glass J.I."/>
            <person name="Rusch D."/>
            <person name="Podicherti R."/>
            <person name="Tsui H.-C.T."/>
            <person name="Winkler M.E."/>
        </authorList>
    </citation>
    <scope>NUCLEOTIDE SEQUENCE</scope>
</reference>
<dbReference type="InterPro" id="IPR038404">
    <property type="entry name" value="TRAP_DctP_sf"/>
</dbReference>
<name>A0A382IER4_9ZZZZ</name>
<dbReference type="PANTHER" id="PTHR33376:SF15">
    <property type="entry name" value="BLL6794 PROTEIN"/>
    <property type="match status" value="1"/>
</dbReference>
<keyword evidence="1" id="KW-0732">Signal</keyword>
<dbReference type="Pfam" id="PF03480">
    <property type="entry name" value="DctP"/>
    <property type="match status" value="1"/>
</dbReference>
<evidence type="ECO:0000313" key="2">
    <source>
        <dbReference type="EMBL" id="SVB98150.1"/>
    </source>
</evidence>
<evidence type="ECO:0008006" key="3">
    <source>
        <dbReference type="Google" id="ProtNLM"/>
    </source>
</evidence>
<dbReference type="GO" id="GO:0055085">
    <property type="term" value="P:transmembrane transport"/>
    <property type="evidence" value="ECO:0007669"/>
    <property type="project" value="InterPro"/>
</dbReference>
<accession>A0A382IER4</accession>
<evidence type="ECO:0000256" key="1">
    <source>
        <dbReference type="ARBA" id="ARBA00022729"/>
    </source>
</evidence>
<dbReference type="Gene3D" id="3.40.190.170">
    <property type="entry name" value="Bacterial extracellular solute-binding protein, family 7"/>
    <property type="match status" value="1"/>
</dbReference>
<dbReference type="AlphaFoldDB" id="A0A382IER4"/>
<protein>
    <recommendedName>
        <fullName evidence="3">C4-dicarboxylate ABC transporter substrate-binding protein</fullName>
    </recommendedName>
</protein>
<dbReference type="InterPro" id="IPR018389">
    <property type="entry name" value="DctP_fam"/>
</dbReference>
<proteinExistence type="predicted"/>
<dbReference type="PANTHER" id="PTHR33376">
    <property type="match status" value="1"/>
</dbReference>
<gene>
    <name evidence="2" type="ORF">METZ01_LOCUS251004</name>
</gene>
<sequence length="326" mass="36298">MKNFKLTLLATAAIFVGVTGFVPGIVSQNVQAQEVKLKAASFLPGKVIFAKFFYDWVGQTNKQCSGKIKISVVGPAAIGSMKQWEAVKSGVVDMHYGPPTYYKGAAPEAGVSDLATVPVPQQRKNGAFAMLDELHDKKLNSKLLMQSMNGVKFYLYTSKPHKNKRFDGFRLRSAPLYDNFFKSLGASPLRMPAPAVYTALERKTVDGLGWPLWGVSDFSWDKFIKYRHGPGYFSAILNTLMNKKKWDSLSSGQRECLQGSAKSWEIAWPSKVAAQDIKEAARQKKNGVTYVDMGSDFSATATRFYWEEMTSYNPAWIGKIKPLITQ</sequence>
<dbReference type="NCBIfam" id="NF037995">
    <property type="entry name" value="TRAP_S1"/>
    <property type="match status" value="1"/>
</dbReference>